<dbReference type="InterPro" id="IPR045162">
    <property type="entry name" value="Vps15-like"/>
</dbReference>
<evidence type="ECO:0000313" key="6">
    <source>
        <dbReference type="Proteomes" id="UP000179807"/>
    </source>
</evidence>
<feature type="compositionally biased region" description="Polar residues" evidence="3">
    <location>
        <begin position="662"/>
        <end position="672"/>
    </location>
</feature>
<dbReference type="GO" id="GO:0006623">
    <property type="term" value="P:protein targeting to vacuole"/>
    <property type="evidence" value="ECO:0007669"/>
    <property type="project" value="TreeGrafter"/>
</dbReference>
<dbReference type="AlphaFoldDB" id="A0A1J4JD79"/>
<dbReference type="Pfam" id="PF00069">
    <property type="entry name" value="Pkinase"/>
    <property type="match status" value="1"/>
</dbReference>
<feature type="region of interest" description="Disordered" evidence="3">
    <location>
        <begin position="654"/>
        <end position="678"/>
    </location>
</feature>
<sequence length="1183" mass="135594">MGNAVVIPSFHDWYTQPLKKLKYQITSPFDAGTFFMVFDGKDPENHEVIIKAYEYNVPLNKLEIVGMSLKYFEALKMKEAETIGIVNFTMINISDTFAFLARPKFNRSLIDFFTLQQPEIDESEKMYIFYQIYNKLKNLHNVGLFHGDLKPSNIFIENDLNINIVDPAPFKPPKIDNTRRHLFYHFFAMNSSDSGCFLAPERVIDTNDSLNLIVSDMFSLGCIATFIFSGGENLFDLEKLAAYARGEFEVSERLEKLLYRDKDIKQNQQKNNEVDFENKNENQDNNENENERKENVNERNNENENERNNENESERIKSDEFKKDKEKSEMILGLLQRDLTQRATFFEKELPKFFGKLIPFFDILQNTFYQYDRDKTFLENPQEIMQSLSKLADDHFKGGRIVIFDFLSDQVQKMTSLQNIMYTVDKIVDFSIPFPIEVKLTRVIPLILTLVIRNCKKRKDTQPLLLRQCLNSVLHVFTTIDSIPDKFSDYFDFYLKAEFHRIFERYTDEKSCLYLADFIPFFALETKRLAPMSVQAVTIEFTSIFGGSSTAVFSSFSRSIIQVSKLGGGFTILNAFFFFILSVLNNPNGEYKKEVIHIILEFYKNSTSRHNSINPQNENETIQSNQKLSSENHSHDNVAPSDNEANHFIEKENQLQNEENRSSMTMKGSTNPHTEKKNTVERRRFIEQCRESVLPICLDLINRQPQNDLVAEIFMFLVWLFEEKFVEDDFCYGLFDMMYEYLTSSDNTVRYWSKKLISFFPRDLQDCLFLKTTIEDREDCKKVFNSNIIKIQGLKSFSNEIPLVPSISKSPIHISPSFLGSFHIETSPISHVLTSHSNPDLCICVEQEKRIRWISLPKMSNPQFSQIRSHVTRSKVTSLASMDFSESFLIGHENGTVCQYDFKTTKKLQEFNFDSISPISAICSIGDDFSFLFGNNDGHLSLFDTRTSDNISSNVLHFDFANNNLNSRVYENNVNGISDICMWPDGGGPLIAVGFSVGMVNLVDLRMFSPIWSTKTVPVKRIVPLNGYSSGNPGSCAFLVIDSHSGYAEVYREPLCHSPIISINEIIRDALPFAGSAITIDDKSASLVTLNSKVGSLRLFDGRALRLRQPNIGVTNNPYSGEFSNNFLSMDASLSSARTSIHMHSGEVTCATICKNNVISCDCLGFINLWSVTSADKMGHSNE</sequence>
<reference evidence="5" key="1">
    <citation type="submission" date="2016-10" db="EMBL/GenBank/DDBJ databases">
        <authorList>
            <person name="Benchimol M."/>
            <person name="Almeida L.G."/>
            <person name="Vasconcelos A.T."/>
            <person name="Perreira-Neves A."/>
            <person name="Rosa I.A."/>
            <person name="Tasca T."/>
            <person name="Bogo M.R."/>
            <person name="de Souza W."/>
        </authorList>
    </citation>
    <scope>NUCLEOTIDE SEQUENCE [LARGE SCALE GENOMIC DNA]</scope>
    <source>
        <strain evidence="5">K</strain>
    </source>
</reference>
<dbReference type="GO" id="GO:0034271">
    <property type="term" value="C:phosphatidylinositol 3-kinase complex, class III, type I"/>
    <property type="evidence" value="ECO:0007669"/>
    <property type="project" value="TreeGrafter"/>
</dbReference>
<feature type="domain" description="Protein kinase" evidence="4">
    <location>
        <begin position="23"/>
        <end position="361"/>
    </location>
</feature>
<keyword evidence="1" id="KW-0853">WD repeat</keyword>
<evidence type="ECO:0000256" key="1">
    <source>
        <dbReference type="ARBA" id="ARBA00022574"/>
    </source>
</evidence>
<dbReference type="VEuPathDB" id="TrichDB:TRFO_37185"/>
<comment type="caution">
    <text evidence="5">The sequence shown here is derived from an EMBL/GenBank/DDBJ whole genome shotgun (WGS) entry which is preliminary data.</text>
</comment>
<dbReference type="PROSITE" id="PS00108">
    <property type="entry name" value="PROTEIN_KINASE_ST"/>
    <property type="match status" value="1"/>
</dbReference>
<dbReference type="PANTHER" id="PTHR17583:SF0">
    <property type="entry name" value="PHOSPHOINOSITIDE 3-KINASE REGULATORY SUBUNIT 4"/>
    <property type="match status" value="1"/>
</dbReference>
<evidence type="ECO:0000259" key="4">
    <source>
        <dbReference type="PROSITE" id="PS50011"/>
    </source>
</evidence>
<organism evidence="5 6">
    <name type="scientific">Tritrichomonas foetus</name>
    <dbReference type="NCBI Taxonomy" id="1144522"/>
    <lineage>
        <taxon>Eukaryota</taxon>
        <taxon>Metamonada</taxon>
        <taxon>Parabasalia</taxon>
        <taxon>Tritrichomonadida</taxon>
        <taxon>Tritrichomonadidae</taxon>
        <taxon>Tritrichomonas</taxon>
    </lineage>
</organism>
<dbReference type="SUPFAM" id="SSF56112">
    <property type="entry name" value="Protein kinase-like (PK-like)"/>
    <property type="match status" value="1"/>
</dbReference>
<dbReference type="InterPro" id="IPR001680">
    <property type="entry name" value="WD40_rpt"/>
</dbReference>
<dbReference type="GeneID" id="94845979"/>
<dbReference type="InterPro" id="IPR011009">
    <property type="entry name" value="Kinase-like_dom_sf"/>
</dbReference>
<feature type="region of interest" description="Disordered" evidence="3">
    <location>
        <begin position="268"/>
        <end position="321"/>
    </location>
</feature>
<feature type="region of interest" description="Disordered" evidence="3">
    <location>
        <begin position="609"/>
        <end position="642"/>
    </location>
</feature>
<dbReference type="SMART" id="SM00320">
    <property type="entry name" value="WD40"/>
    <property type="match status" value="5"/>
</dbReference>
<feature type="compositionally biased region" description="Basic and acidic residues" evidence="3">
    <location>
        <begin position="272"/>
        <end position="282"/>
    </location>
</feature>
<accession>A0A1J4JD79</accession>
<dbReference type="InterPro" id="IPR008271">
    <property type="entry name" value="Ser/Thr_kinase_AS"/>
</dbReference>
<protein>
    <recommendedName>
        <fullName evidence="4">Protein kinase domain-containing protein</fullName>
    </recommendedName>
</protein>
<dbReference type="RefSeq" id="XP_068349746.1">
    <property type="nucleotide sequence ID" value="XM_068511275.1"/>
</dbReference>
<keyword evidence="2" id="KW-0547">Nucleotide-binding</keyword>
<dbReference type="InterPro" id="IPR015943">
    <property type="entry name" value="WD40/YVTN_repeat-like_dom_sf"/>
</dbReference>
<dbReference type="Gene3D" id="1.10.510.10">
    <property type="entry name" value="Transferase(Phosphotransferase) domain 1"/>
    <property type="match status" value="1"/>
</dbReference>
<dbReference type="InterPro" id="IPR036322">
    <property type="entry name" value="WD40_repeat_dom_sf"/>
</dbReference>
<proteinExistence type="predicted"/>
<dbReference type="GO" id="GO:0004674">
    <property type="term" value="F:protein serine/threonine kinase activity"/>
    <property type="evidence" value="ECO:0007669"/>
    <property type="project" value="InterPro"/>
</dbReference>
<dbReference type="SUPFAM" id="SSF50978">
    <property type="entry name" value="WD40 repeat-like"/>
    <property type="match status" value="1"/>
</dbReference>
<name>A0A1J4JD79_9EUKA</name>
<dbReference type="PANTHER" id="PTHR17583">
    <property type="entry name" value="PHOSPHOINOSITIDE 3-KINASE REGULATORY SUBUNIT 4"/>
    <property type="match status" value="1"/>
</dbReference>
<dbReference type="GO" id="GO:0016236">
    <property type="term" value="P:macroautophagy"/>
    <property type="evidence" value="ECO:0007669"/>
    <property type="project" value="InterPro"/>
</dbReference>
<dbReference type="PROSITE" id="PS50011">
    <property type="entry name" value="PROTEIN_KINASE_DOM"/>
    <property type="match status" value="1"/>
</dbReference>
<dbReference type="Gene3D" id="2.130.10.10">
    <property type="entry name" value="YVTN repeat-like/Quinoprotein amine dehydrogenase"/>
    <property type="match status" value="1"/>
</dbReference>
<dbReference type="Proteomes" id="UP000179807">
    <property type="component" value="Unassembled WGS sequence"/>
</dbReference>
<dbReference type="GO" id="GO:0005770">
    <property type="term" value="C:late endosome"/>
    <property type="evidence" value="ECO:0007669"/>
    <property type="project" value="TreeGrafter"/>
</dbReference>
<evidence type="ECO:0000256" key="2">
    <source>
        <dbReference type="ARBA" id="ARBA00022741"/>
    </source>
</evidence>
<dbReference type="GO" id="GO:0005524">
    <property type="term" value="F:ATP binding"/>
    <property type="evidence" value="ECO:0007669"/>
    <property type="project" value="InterPro"/>
</dbReference>
<dbReference type="SMART" id="SM00220">
    <property type="entry name" value="S_TKc"/>
    <property type="match status" value="1"/>
</dbReference>
<evidence type="ECO:0000256" key="3">
    <source>
        <dbReference type="SAM" id="MobiDB-lite"/>
    </source>
</evidence>
<dbReference type="GO" id="GO:0034272">
    <property type="term" value="C:phosphatidylinositol 3-kinase complex, class III, type II"/>
    <property type="evidence" value="ECO:0007669"/>
    <property type="project" value="TreeGrafter"/>
</dbReference>
<dbReference type="GO" id="GO:0071561">
    <property type="term" value="C:nucleus-vacuole junction"/>
    <property type="evidence" value="ECO:0007669"/>
    <property type="project" value="TreeGrafter"/>
</dbReference>
<feature type="compositionally biased region" description="Basic and acidic residues" evidence="3">
    <location>
        <begin position="289"/>
        <end position="321"/>
    </location>
</feature>
<dbReference type="EMBL" id="MLAK01001164">
    <property type="protein sequence ID" value="OHS96609.1"/>
    <property type="molecule type" value="Genomic_DNA"/>
</dbReference>
<dbReference type="OrthoDB" id="242910at2759"/>
<dbReference type="GO" id="GO:0045324">
    <property type="term" value="P:late endosome to vacuole transport"/>
    <property type="evidence" value="ECO:0007669"/>
    <property type="project" value="InterPro"/>
</dbReference>
<evidence type="ECO:0000313" key="5">
    <source>
        <dbReference type="EMBL" id="OHS96609.1"/>
    </source>
</evidence>
<dbReference type="InterPro" id="IPR000719">
    <property type="entry name" value="Prot_kinase_dom"/>
</dbReference>
<feature type="compositionally biased region" description="Polar residues" evidence="3">
    <location>
        <begin position="609"/>
        <end position="629"/>
    </location>
</feature>
<gene>
    <name evidence="5" type="ORF">TRFO_37185</name>
</gene>
<keyword evidence="6" id="KW-1185">Reference proteome</keyword>